<dbReference type="PANTHER" id="PTHR30607">
    <property type="entry name" value="POTASSIUM-TRANSPORTING ATPASE A CHAIN"/>
    <property type="match status" value="1"/>
</dbReference>
<feature type="transmembrane region" description="Helical" evidence="9">
    <location>
        <begin position="412"/>
        <end position="434"/>
    </location>
</feature>
<keyword evidence="8 9" id="KW-0472">Membrane</keyword>
<gene>
    <name evidence="9 10" type="primary">kdpA</name>
    <name evidence="10" type="ORF">PNK_2352</name>
</gene>
<evidence type="ECO:0000256" key="1">
    <source>
        <dbReference type="ARBA" id="ARBA00022448"/>
    </source>
</evidence>
<evidence type="ECO:0000256" key="2">
    <source>
        <dbReference type="ARBA" id="ARBA00022475"/>
    </source>
</evidence>
<evidence type="ECO:0000313" key="11">
    <source>
        <dbReference type="Proteomes" id="UP000069902"/>
    </source>
</evidence>
<accession>A0A0U5JFQ2</accession>
<evidence type="ECO:0000256" key="9">
    <source>
        <dbReference type="HAMAP-Rule" id="MF_00275"/>
    </source>
</evidence>
<sequence>MEDGIQLGAFIAALILVALLLGYYMAAIFRDQSPLCLPGLSSLERFIYRFCQIDPNQEMEWKSYAKALLSFNLIGLLFLFLLQLLQGWLPLNPQGFSGVEPALAFNTAASFVTNTNWQAYGGENTLSYLTQMMGLTVQNFVSAATGNAVLLAFIRGLHRTSVSTLGNFWKDLTRTVVYLLLPCCFVLALFLVGQGVIQNFHSYVEVSTPDGHQVIPMGPAASQIAIKQLGTNGGGFFNANSAHPFENPTPLANFLETLAIICIPAATIVMYGRLLNAKRQGGVIAAVMFALWVGSLSIALLSESMVNPVLSVNPVLEGKETRFGIGNSLLWSVTTTATSNGSVNNMQASLSPLAGGVAMFNMMLGEVIFGGVGVGLCGMLMFAILTVFLAGLMVGRTPEYLGKKIEKEEMQWVMLAILTPCALVLLGAGIASILPTALESLSHTGPHGLSEILYAFSSAAGNNGSAFAGLNANTYFYNIALGMVMLLARLAILMPSLAIAGALAQKQALPPSLGTFSTDKPLFGILLLSVILIVAGLTFFPALALGPIVEQILMLRGQAF</sequence>
<feature type="transmembrane region" description="Helical" evidence="9">
    <location>
        <begin position="367"/>
        <end position="392"/>
    </location>
</feature>
<keyword evidence="5 9" id="KW-0630">Potassium</keyword>
<keyword evidence="3 9" id="KW-0633">Potassium transport</keyword>
<comment type="subunit">
    <text evidence="9">The system is composed of three essential subunits: KdpA, KdpB and KdpC.</text>
</comment>
<dbReference type="Proteomes" id="UP000069902">
    <property type="component" value="Chromosome cPNK"/>
</dbReference>
<dbReference type="GO" id="GO:0016787">
    <property type="term" value="F:hydrolase activity"/>
    <property type="evidence" value="ECO:0007669"/>
    <property type="project" value="UniProtKB-KW"/>
</dbReference>
<evidence type="ECO:0000256" key="4">
    <source>
        <dbReference type="ARBA" id="ARBA00022692"/>
    </source>
</evidence>
<feature type="transmembrane region" description="Helical" evidence="9">
    <location>
        <begin position="251"/>
        <end position="271"/>
    </location>
</feature>
<feature type="transmembrane region" description="Helical" evidence="9">
    <location>
        <begin position="175"/>
        <end position="197"/>
    </location>
</feature>
<keyword evidence="2 9" id="KW-1003">Cell membrane</keyword>
<protein>
    <recommendedName>
        <fullName evidence="9">Potassium-transporting ATPase potassium-binding subunit</fullName>
    </recommendedName>
    <alternativeName>
        <fullName evidence="9">ATP phosphohydrolase [potassium-transporting] A chain</fullName>
    </alternativeName>
    <alternativeName>
        <fullName evidence="9">Potassium-binding and translocating subunit A</fullName>
    </alternativeName>
    <alternativeName>
        <fullName evidence="9">Potassium-translocating ATPase A chain</fullName>
    </alternativeName>
</protein>
<feature type="transmembrane region" description="Helical" evidence="9">
    <location>
        <begin position="283"/>
        <end position="301"/>
    </location>
</feature>
<dbReference type="RefSeq" id="WP_059062188.1">
    <property type="nucleotide sequence ID" value="NZ_LN879502.1"/>
</dbReference>
<dbReference type="FunCoup" id="A0A0U5JFQ2">
    <property type="interactions" value="97"/>
</dbReference>
<dbReference type="Pfam" id="PF03814">
    <property type="entry name" value="KdpA"/>
    <property type="match status" value="1"/>
</dbReference>
<proteinExistence type="inferred from homology"/>
<dbReference type="EMBL" id="LN879502">
    <property type="protein sequence ID" value="CUI17949.1"/>
    <property type="molecule type" value="Genomic_DNA"/>
</dbReference>
<organism evidence="10 11">
    <name type="scientific">Candidatus Protochlamydia naegleriophila</name>
    <dbReference type="NCBI Taxonomy" id="389348"/>
    <lineage>
        <taxon>Bacteria</taxon>
        <taxon>Pseudomonadati</taxon>
        <taxon>Chlamydiota</taxon>
        <taxon>Chlamydiia</taxon>
        <taxon>Parachlamydiales</taxon>
        <taxon>Parachlamydiaceae</taxon>
        <taxon>Candidatus Protochlamydia</taxon>
    </lineage>
</organism>
<evidence type="ECO:0000256" key="6">
    <source>
        <dbReference type="ARBA" id="ARBA00022989"/>
    </source>
</evidence>
<dbReference type="STRING" id="389348.PNK_2352"/>
<feature type="transmembrane region" description="Helical" evidence="9">
    <location>
        <begin position="135"/>
        <end position="154"/>
    </location>
</feature>
<keyword evidence="11" id="KW-1185">Reference proteome</keyword>
<evidence type="ECO:0000256" key="3">
    <source>
        <dbReference type="ARBA" id="ARBA00022538"/>
    </source>
</evidence>
<name>A0A0U5JFQ2_9BACT</name>
<comment type="subcellular location">
    <subcellularLocation>
        <location evidence="9">Cell membrane</location>
        <topology evidence="9">Multi-pass membrane protein</topology>
    </subcellularLocation>
</comment>
<dbReference type="NCBIfam" id="TIGR00680">
    <property type="entry name" value="kdpA"/>
    <property type="match status" value="1"/>
</dbReference>
<comment type="function">
    <text evidence="9">Part of the high-affinity ATP-driven potassium transport (or Kdp) system, which catalyzes the hydrolysis of ATP coupled with the electrogenic transport of potassium into the cytoplasm. This subunit binds the extracellular potassium ions and delivers the ions to the membrane domain of KdpB through an intramembrane tunnel.</text>
</comment>
<dbReference type="GO" id="GO:0005886">
    <property type="term" value="C:plasma membrane"/>
    <property type="evidence" value="ECO:0007669"/>
    <property type="project" value="UniProtKB-SubCell"/>
</dbReference>
<comment type="similarity">
    <text evidence="9">Belongs to the KdpA family.</text>
</comment>
<dbReference type="KEGG" id="pnl:PNK_2352"/>
<keyword evidence="7 9" id="KW-0406">Ion transport</keyword>
<dbReference type="PANTHER" id="PTHR30607:SF2">
    <property type="entry name" value="POTASSIUM-TRANSPORTING ATPASE POTASSIUM-BINDING SUBUNIT"/>
    <property type="match status" value="1"/>
</dbReference>
<dbReference type="InterPro" id="IPR004623">
    <property type="entry name" value="KdpA"/>
</dbReference>
<dbReference type="PATRIC" id="fig|389348.3.peg.2634"/>
<evidence type="ECO:0000256" key="8">
    <source>
        <dbReference type="ARBA" id="ARBA00023136"/>
    </source>
</evidence>
<dbReference type="InParanoid" id="A0A0U5JFQ2"/>
<keyword evidence="6 9" id="KW-1133">Transmembrane helix</keyword>
<feature type="transmembrane region" description="Helical" evidence="9">
    <location>
        <begin position="67"/>
        <end position="89"/>
    </location>
</feature>
<reference evidence="11" key="1">
    <citation type="submission" date="2015-09" db="EMBL/GenBank/DDBJ databases">
        <authorList>
            <person name="Bertelli C."/>
        </authorList>
    </citation>
    <scope>NUCLEOTIDE SEQUENCE [LARGE SCALE GENOMIC DNA]</scope>
    <source>
        <strain evidence="11">KNic</strain>
    </source>
</reference>
<evidence type="ECO:0000256" key="5">
    <source>
        <dbReference type="ARBA" id="ARBA00022958"/>
    </source>
</evidence>
<keyword evidence="4 9" id="KW-0812">Transmembrane</keyword>
<dbReference type="GO" id="GO:0030955">
    <property type="term" value="F:potassium ion binding"/>
    <property type="evidence" value="ECO:0007669"/>
    <property type="project" value="UniProtKB-UniRule"/>
</dbReference>
<dbReference type="GO" id="GO:0008556">
    <property type="term" value="F:P-type potassium transmembrane transporter activity"/>
    <property type="evidence" value="ECO:0007669"/>
    <property type="project" value="InterPro"/>
</dbReference>
<feature type="transmembrane region" description="Helical" evidence="9">
    <location>
        <begin position="525"/>
        <end position="549"/>
    </location>
</feature>
<evidence type="ECO:0000256" key="7">
    <source>
        <dbReference type="ARBA" id="ARBA00023065"/>
    </source>
</evidence>
<feature type="transmembrane region" description="Helical" evidence="9">
    <location>
        <begin position="475"/>
        <end position="504"/>
    </location>
</feature>
<dbReference type="AlphaFoldDB" id="A0A0U5JFQ2"/>
<keyword evidence="10" id="KW-0378">Hydrolase</keyword>
<dbReference type="PIRSF" id="PIRSF001294">
    <property type="entry name" value="K_ATPaseA"/>
    <property type="match status" value="1"/>
</dbReference>
<keyword evidence="1 9" id="KW-0813">Transport</keyword>
<evidence type="ECO:0000313" key="10">
    <source>
        <dbReference type="EMBL" id="CUI17949.1"/>
    </source>
</evidence>
<feature type="transmembrane region" description="Helical" evidence="9">
    <location>
        <begin position="6"/>
        <end position="26"/>
    </location>
</feature>
<dbReference type="HAMAP" id="MF_00275">
    <property type="entry name" value="KdpA"/>
    <property type="match status" value="1"/>
</dbReference>